<keyword evidence="14" id="KW-1185">Reference proteome</keyword>
<keyword evidence="5 8" id="KW-1133">Transmembrane helix</keyword>
<feature type="transmembrane region" description="Helical" evidence="8">
    <location>
        <begin position="694"/>
        <end position="714"/>
    </location>
</feature>
<evidence type="ECO:0000256" key="8">
    <source>
        <dbReference type="SAM" id="Phobius"/>
    </source>
</evidence>
<feature type="transmembrane region" description="Helical" evidence="8">
    <location>
        <begin position="506"/>
        <end position="532"/>
    </location>
</feature>
<evidence type="ECO:0000256" key="6">
    <source>
        <dbReference type="ARBA" id="ARBA00023136"/>
    </source>
</evidence>
<evidence type="ECO:0000256" key="5">
    <source>
        <dbReference type="ARBA" id="ARBA00022989"/>
    </source>
</evidence>
<feature type="domain" description="10TM putative phosphate transporter extracellular tail" evidence="10">
    <location>
        <begin position="926"/>
        <end position="964"/>
    </location>
</feature>
<keyword evidence="4 8" id="KW-0812">Transmembrane</keyword>
<evidence type="ECO:0000256" key="3">
    <source>
        <dbReference type="ARBA" id="ARBA00022448"/>
    </source>
</evidence>
<keyword evidence="6 8" id="KW-0472">Membrane</keyword>
<protein>
    <submittedName>
        <fullName evidence="13">Phosphate metabolism protein 7</fullName>
    </submittedName>
</protein>
<feature type="transmembrane region" description="Helical" evidence="8">
    <location>
        <begin position="552"/>
        <end position="579"/>
    </location>
</feature>
<evidence type="ECO:0000256" key="2">
    <source>
        <dbReference type="ARBA" id="ARBA00007779"/>
    </source>
</evidence>
<dbReference type="GO" id="GO:0005227">
    <property type="term" value="F:calcium-activated cation channel activity"/>
    <property type="evidence" value="ECO:0007669"/>
    <property type="project" value="InterPro"/>
</dbReference>
<dbReference type="PANTHER" id="PTHR13018">
    <property type="entry name" value="PROBABLE MEMBRANE PROTEIN DUF221-RELATED"/>
    <property type="match status" value="1"/>
</dbReference>
<feature type="region of interest" description="Disordered" evidence="7">
    <location>
        <begin position="837"/>
        <end position="918"/>
    </location>
</feature>
<comment type="subcellular location">
    <subcellularLocation>
        <location evidence="1">Membrane</location>
        <topology evidence="1">Multi-pass membrane protein</topology>
    </subcellularLocation>
</comment>
<comment type="caution">
    <text evidence="13">The sequence shown here is derived from an EMBL/GenBank/DDBJ whole genome shotgun (WGS) entry which is preliminary data.</text>
</comment>
<dbReference type="Pfam" id="PF14703">
    <property type="entry name" value="PHM7_cyt"/>
    <property type="match status" value="2"/>
</dbReference>
<organism evidence="13 14">
    <name type="scientific">Paramarasmius palmivorus</name>
    <dbReference type="NCBI Taxonomy" id="297713"/>
    <lineage>
        <taxon>Eukaryota</taxon>
        <taxon>Fungi</taxon>
        <taxon>Dikarya</taxon>
        <taxon>Basidiomycota</taxon>
        <taxon>Agaricomycotina</taxon>
        <taxon>Agaricomycetes</taxon>
        <taxon>Agaricomycetidae</taxon>
        <taxon>Agaricales</taxon>
        <taxon>Marasmiineae</taxon>
        <taxon>Marasmiaceae</taxon>
        <taxon>Paramarasmius</taxon>
    </lineage>
</organism>
<feature type="domain" description="CSC1/OSCA1-like cytosolic" evidence="12">
    <location>
        <begin position="435"/>
        <end position="493"/>
    </location>
</feature>
<dbReference type="Pfam" id="PF02714">
    <property type="entry name" value="RSN1_7TM"/>
    <property type="match status" value="1"/>
</dbReference>
<dbReference type="GO" id="GO:0005886">
    <property type="term" value="C:plasma membrane"/>
    <property type="evidence" value="ECO:0007669"/>
    <property type="project" value="TreeGrafter"/>
</dbReference>
<gene>
    <name evidence="13" type="primary">PHM7_1</name>
    <name evidence="13" type="ORF">VNI00_001738</name>
</gene>
<dbReference type="Proteomes" id="UP001383192">
    <property type="component" value="Unassembled WGS sequence"/>
</dbReference>
<evidence type="ECO:0000313" key="13">
    <source>
        <dbReference type="EMBL" id="KAK7059113.1"/>
    </source>
</evidence>
<dbReference type="Pfam" id="PF13967">
    <property type="entry name" value="RSN1_TM"/>
    <property type="match status" value="1"/>
</dbReference>
<feature type="region of interest" description="Disordered" evidence="7">
    <location>
        <begin position="400"/>
        <end position="441"/>
    </location>
</feature>
<feature type="transmembrane region" description="Helical" evidence="8">
    <location>
        <begin position="171"/>
        <end position="189"/>
    </location>
</feature>
<feature type="transmembrane region" description="Helical" evidence="8">
    <location>
        <begin position="794"/>
        <end position="812"/>
    </location>
</feature>
<dbReference type="PANTHER" id="PTHR13018:SF143">
    <property type="entry name" value="CSC1_OSCA1-LIKE 7TM REGION DOMAIN-CONTAINING PROTEIN"/>
    <property type="match status" value="1"/>
</dbReference>
<comment type="similarity">
    <text evidence="2">Belongs to the CSC1 (TC 1.A.17) family.</text>
</comment>
<sequence length="1013" mass="112535">MSSNNDDPDINNAESASTKTFVTALVFNAAVFGIELAAFTLLRPYFRAIYEPRTYAPPKALRSAPLVPSSNNSPPSKNPFKVLNPPSLLSLFSWPLYVFKADYRDIKKSNGLDAYFFVRFLRFQALLFLPIWLLSWAVLLPVTSVNSRVPGNEGLDLFVFGNVTPNNQVRYAAHIILVYFFTFWTWYLIKKEYRHFIVTRQRHLISPEYASSVQANTVLITGIPMRYLKETALRKTFEELPGGVRKVWVNRDLKDLPEIYDRRVSAISKLESAETKLLSIAAKNKLAAEKKSKKNGSDTEANVPFTEVPKEQRPTHKLGFLGLFGEKVDTIDWCRNEIRTCTELLETERSKVPGYRSNRRRRTRTNSFHFEDDSDSEDDFGGQGGLIGVAGKVGAVGEKVGGKVLRRKTRKSGRPSEDPEARPSDAAPQEEAVAEAADTQAESETYPPLNSAFITFNKQVAAHLAAQALVHHEPYRMTGKHLAISPTDVIWANLGLNPYEMKIRLIISWAITIGLIVLWATPVAFVGTLSNIHAVCTSQRWLNWICGLPAPVIGIISGILPPVLLAVLMMLLPIVLRLLATFEGIPKRSGVELSLMSRYFIFQVIHGFLIVTLSSGIISSIQSITGNTAQIPSLLANNLPKASTFFLTYVILQGLSSTAGGFLQIVPLVIYYVKLFILGSTPRSVWSIKYVMRNVAWGTLFPGITLLSVIALGYSIISPIINGLACFTFFAFYQMYKYLFLYAYQQDISTDTGGLFFPKAIQHLFVGLYVQQICLAALFFLARNESGSPSAIPQGALMIVLIIFTAFFQILMNNSYGPLIHALPLTLVEKMYVAPEEEEPLTPSSRSNSHIEENREGKKVESVEMEDRQRGPSVDTRGPSTDKNAIAMSDDVPLEPGKPSTPDESAQGAGKSTSDTNLHISMFNQPSEASYGFAHPALSRPQQPIWIPIDQLGLGKEEVRGCREKGVDAVLGMCELESRESGFGVKMTLEGIMNEKGKVDVLEHYTEEEEAPK</sequence>
<feature type="compositionally biased region" description="Basic residues" evidence="7">
    <location>
        <begin position="404"/>
        <end position="413"/>
    </location>
</feature>
<evidence type="ECO:0000259" key="12">
    <source>
        <dbReference type="Pfam" id="PF14703"/>
    </source>
</evidence>
<feature type="transmembrane region" description="Helical" evidence="8">
    <location>
        <begin position="764"/>
        <end position="782"/>
    </location>
</feature>
<accession>A0AAW0E162</accession>
<proteinExistence type="inferred from homology"/>
<evidence type="ECO:0000259" key="11">
    <source>
        <dbReference type="Pfam" id="PF13967"/>
    </source>
</evidence>
<feature type="domain" description="CSC1/OSCA1-like N-terminal transmembrane" evidence="11">
    <location>
        <begin position="21"/>
        <end position="192"/>
    </location>
</feature>
<feature type="transmembrane region" description="Helical" evidence="8">
    <location>
        <begin position="645"/>
        <end position="673"/>
    </location>
</feature>
<keyword evidence="3" id="KW-0813">Transport</keyword>
<dbReference type="AlphaFoldDB" id="A0AAW0E162"/>
<evidence type="ECO:0000259" key="9">
    <source>
        <dbReference type="Pfam" id="PF02714"/>
    </source>
</evidence>
<feature type="transmembrane region" description="Helical" evidence="8">
    <location>
        <begin position="720"/>
        <end position="744"/>
    </location>
</feature>
<feature type="transmembrane region" description="Helical" evidence="8">
    <location>
        <begin position="21"/>
        <end position="42"/>
    </location>
</feature>
<dbReference type="InterPro" id="IPR022257">
    <property type="entry name" value="PHM7_ext"/>
</dbReference>
<evidence type="ECO:0000256" key="7">
    <source>
        <dbReference type="SAM" id="MobiDB-lite"/>
    </source>
</evidence>
<feature type="compositionally biased region" description="Low complexity" evidence="7">
    <location>
        <begin position="426"/>
        <end position="437"/>
    </location>
</feature>
<feature type="compositionally biased region" description="Basic and acidic residues" evidence="7">
    <location>
        <begin position="849"/>
        <end position="870"/>
    </location>
</feature>
<dbReference type="InterPro" id="IPR045122">
    <property type="entry name" value="Csc1-like"/>
</dbReference>
<dbReference type="InterPro" id="IPR032880">
    <property type="entry name" value="CSC1/OSCA1-like_N"/>
</dbReference>
<evidence type="ECO:0000256" key="1">
    <source>
        <dbReference type="ARBA" id="ARBA00004141"/>
    </source>
</evidence>
<dbReference type="InterPro" id="IPR027815">
    <property type="entry name" value="CSC1/OSCA1-like_cyt"/>
</dbReference>
<evidence type="ECO:0000256" key="4">
    <source>
        <dbReference type="ARBA" id="ARBA00022692"/>
    </source>
</evidence>
<dbReference type="EMBL" id="JAYKXP010000004">
    <property type="protein sequence ID" value="KAK7059113.1"/>
    <property type="molecule type" value="Genomic_DNA"/>
</dbReference>
<feature type="domain" description="CSC1/OSCA1-like cytosolic" evidence="12">
    <location>
        <begin position="216"/>
        <end position="353"/>
    </location>
</feature>
<feature type="transmembrane region" description="Helical" evidence="8">
    <location>
        <begin position="600"/>
        <end position="625"/>
    </location>
</feature>
<feature type="compositionally biased region" description="Basic and acidic residues" evidence="7">
    <location>
        <begin position="414"/>
        <end position="423"/>
    </location>
</feature>
<reference evidence="13 14" key="1">
    <citation type="submission" date="2024-01" db="EMBL/GenBank/DDBJ databases">
        <title>A draft genome for a cacao thread blight-causing isolate of Paramarasmius palmivorus.</title>
        <authorList>
            <person name="Baruah I.K."/>
            <person name="Bukari Y."/>
            <person name="Amoako-Attah I."/>
            <person name="Meinhardt L.W."/>
            <person name="Bailey B.A."/>
            <person name="Cohen S.P."/>
        </authorList>
    </citation>
    <scope>NUCLEOTIDE SEQUENCE [LARGE SCALE GENOMIC DNA]</scope>
    <source>
        <strain evidence="13 14">GH-12</strain>
    </source>
</reference>
<dbReference type="Pfam" id="PF12621">
    <property type="entry name" value="PHM7_ext"/>
    <property type="match status" value="1"/>
</dbReference>
<dbReference type="InterPro" id="IPR003864">
    <property type="entry name" value="CSC1/OSCA1-like_7TM"/>
</dbReference>
<name>A0AAW0E162_9AGAR</name>
<feature type="transmembrane region" description="Helical" evidence="8">
    <location>
        <begin position="120"/>
        <end position="139"/>
    </location>
</feature>
<evidence type="ECO:0000313" key="14">
    <source>
        <dbReference type="Proteomes" id="UP001383192"/>
    </source>
</evidence>
<evidence type="ECO:0000259" key="10">
    <source>
        <dbReference type="Pfam" id="PF12621"/>
    </source>
</evidence>
<feature type="domain" description="CSC1/OSCA1-like 7TM region" evidence="9">
    <location>
        <begin position="506"/>
        <end position="779"/>
    </location>
</feature>